<keyword evidence="6 14" id="KW-0418">Kinase</keyword>
<keyword evidence="8" id="KW-0902">Two-component regulatory system</keyword>
<dbReference type="FunFam" id="1.10.287.130:FF:000002">
    <property type="entry name" value="Two-component osmosensing histidine kinase"/>
    <property type="match status" value="1"/>
</dbReference>
<dbReference type="CDD" id="cd17546">
    <property type="entry name" value="REC_hyHK_CKI1_RcsC-like"/>
    <property type="match status" value="1"/>
</dbReference>
<dbReference type="InterPro" id="IPR011006">
    <property type="entry name" value="CheY-like_superfamily"/>
</dbReference>
<dbReference type="InterPro" id="IPR004358">
    <property type="entry name" value="Sig_transdc_His_kin-like_C"/>
</dbReference>
<evidence type="ECO:0000256" key="4">
    <source>
        <dbReference type="ARBA" id="ARBA00022679"/>
    </source>
</evidence>
<dbReference type="PANTHER" id="PTHR45339">
    <property type="entry name" value="HYBRID SIGNAL TRANSDUCTION HISTIDINE KINASE J"/>
    <property type="match status" value="1"/>
</dbReference>
<comment type="caution">
    <text evidence="14">The sequence shown here is derived from an EMBL/GenBank/DDBJ whole genome shotgun (WGS) entry which is preliminary data.</text>
</comment>
<dbReference type="FunFam" id="3.30.565.10:FF:000010">
    <property type="entry name" value="Sensor histidine kinase RcsC"/>
    <property type="match status" value="1"/>
</dbReference>
<dbReference type="PROSITE" id="PS50110">
    <property type="entry name" value="RESPONSE_REGULATORY"/>
    <property type="match status" value="1"/>
</dbReference>
<evidence type="ECO:0000313" key="15">
    <source>
        <dbReference type="Proteomes" id="UP000014975"/>
    </source>
</evidence>
<dbReference type="SMART" id="SM00448">
    <property type="entry name" value="REC"/>
    <property type="match status" value="1"/>
</dbReference>
<feature type="modified residue" description="4-aspartylphosphate" evidence="11">
    <location>
        <position position="448"/>
    </location>
</feature>
<dbReference type="Gene3D" id="3.30.450.20">
    <property type="entry name" value="PAS domain"/>
    <property type="match status" value="1"/>
</dbReference>
<dbReference type="SMART" id="SM00091">
    <property type="entry name" value="PAS"/>
    <property type="match status" value="1"/>
</dbReference>
<keyword evidence="4" id="KW-0808">Transferase</keyword>
<dbReference type="SMART" id="SM00388">
    <property type="entry name" value="HisKA"/>
    <property type="match status" value="1"/>
</dbReference>
<dbReference type="InterPro" id="IPR013656">
    <property type="entry name" value="PAS_4"/>
</dbReference>
<dbReference type="InterPro" id="IPR036097">
    <property type="entry name" value="HisK_dim/P_sf"/>
</dbReference>
<dbReference type="PANTHER" id="PTHR45339:SF1">
    <property type="entry name" value="HYBRID SIGNAL TRANSDUCTION HISTIDINE KINASE J"/>
    <property type="match status" value="1"/>
</dbReference>
<dbReference type="OrthoDB" id="9816309at2"/>
<evidence type="ECO:0000256" key="10">
    <source>
        <dbReference type="ARBA" id="ARBA00068150"/>
    </source>
</evidence>
<dbReference type="InterPro" id="IPR003594">
    <property type="entry name" value="HATPase_dom"/>
</dbReference>
<dbReference type="PRINTS" id="PR00344">
    <property type="entry name" value="BCTRLSENSOR"/>
</dbReference>
<proteinExistence type="predicted"/>
<organism evidence="14 15">
    <name type="scientific">Alkalidesulfovibrio alkalitolerans DSM 16529</name>
    <dbReference type="NCBI Taxonomy" id="1121439"/>
    <lineage>
        <taxon>Bacteria</taxon>
        <taxon>Pseudomonadati</taxon>
        <taxon>Thermodesulfobacteriota</taxon>
        <taxon>Desulfovibrionia</taxon>
        <taxon>Desulfovibrionales</taxon>
        <taxon>Desulfovibrionaceae</taxon>
        <taxon>Alkalidesulfovibrio</taxon>
    </lineage>
</organism>
<dbReference type="NCBIfam" id="TIGR00229">
    <property type="entry name" value="sensory_box"/>
    <property type="match status" value="1"/>
</dbReference>
<comment type="subunit">
    <text evidence="9">At low DSF concentrations, interacts with RpfF.</text>
</comment>
<dbReference type="InterPro" id="IPR035965">
    <property type="entry name" value="PAS-like_dom_sf"/>
</dbReference>
<dbReference type="CDD" id="cd00130">
    <property type="entry name" value="PAS"/>
    <property type="match status" value="1"/>
</dbReference>
<dbReference type="InterPro" id="IPR000014">
    <property type="entry name" value="PAS"/>
</dbReference>
<dbReference type="Gene3D" id="1.10.287.130">
    <property type="match status" value="1"/>
</dbReference>
<keyword evidence="5" id="KW-0547">Nucleotide-binding</keyword>
<dbReference type="SMART" id="SM00387">
    <property type="entry name" value="HATPase_c"/>
    <property type="match status" value="1"/>
</dbReference>
<dbReference type="EMBL" id="ATHI01000014">
    <property type="protein sequence ID" value="EPR34237.1"/>
    <property type="molecule type" value="Genomic_DNA"/>
</dbReference>
<dbReference type="Pfam" id="PF00072">
    <property type="entry name" value="Response_reg"/>
    <property type="match status" value="1"/>
</dbReference>
<dbReference type="Gene3D" id="3.30.565.10">
    <property type="entry name" value="Histidine kinase-like ATPase, C-terminal domain"/>
    <property type="match status" value="1"/>
</dbReference>
<dbReference type="CDD" id="cd00082">
    <property type="entry name" value="HisKA"/>
    <property type="match status" value="1"/>
</dbReference>
<dbReference type="SUPFAM" id="SSF55785">
    <property type="entry name" value="PYP-like sensor domain (PAS domain)"/>
    <property type="match status" value="1"/>
</dbReference>
<dbReference type="SUPFAM" id="SSF47384">
    <property type="entry name" value="Homodimeric domain of signal transducing histidine kinase"/>
    <property type="match status" value="1"/>
</dbReference>
<evidence type="ECO:0000256" key="3">
    <source>
        <dbReference type="ARBA" id="ARBA00022553"/>
    </source>
</evidence>
<dbReference type="eggNOG" id="COG0642">
    <property type="taxonomic scope" value="Bacteria"/>
</dbReference>
<feature type="domain" description="Response regulatory" evidence="13">
    <location>
        <begin position="398"/>
        <end position="518"/>
    </location>
</feature>
<dbReference type="InterPro" id="IPR001789">
    <property type="entry name" value="Sig_transdc_resp-reg_receiver"/>
</dbReference>
<dbReference type="Proteomes" id="UP000014975">
    <property type="component" value="Unassembled WGS sequence"/>
</dbReference>
<dbReference type="Pfam" id="PF00512">
    <property type="entry name" value="HisKA"/>
    <property type="match status" value="1"/>
</dbReference>
<dbReference type="CDD" id="cd16922">
    <property type="entry name" value="HATPase_EvgS-ArcB-TorS-like"/>
    <property type="match status" value="1"/>
</dbReference>
<evidence type="ECO:0000256" key="5">
    <source>
        <dbReference type="ARBA" id="ARBA00022741"/>
    </source>
</evidence>
<dbReference type="AlphaFoldDB" id="S7TAT9"/>
<dbReference type="PATRIC" id="fig|1121439.3.peg.1393"/>
<dbReference type="InterPro" id="IPR003661">
    <property type="entry name" value="HisK_dim/P_dom"/>
</dbReference>
<evidence type="ECO:0000256" key="7">
    <source>
        <dbReference type="ARBA" id="ARBA00022840"/>
    </source>
</evidence>
<accession>S7TAT9</accession>
<dbReference type="RefSeq" id="WP_020886841.1">
    <property type="nucleotide sequence ID" value="NZ_ATHI01000014.1"/>
</dbReference>
<keyword evidence="7" id="KW-0067">ATP-binding</keyword>
<dbReference type="Pfam" id="PF08448">
    <property type="entry name" value="PAS_4"/>
    <property type="match status" value="1"/>
</dbReference>
<dbReference type="InterPro" id="IPR005467">
    <property type="entry name" value="His_kinase_dom"/>
</dbReference>
<dbReference type="Gene3D" id="3.40.50.2300">
    <property type="match status" value="1"/>
</dbReference>
<dbReference type="SUPFAM" id="SSF52172">
    <property type="entry name" value="CheY-like"/>
    <property type="match status" value="1"/>
</dbReference>
<evidence type="ECO:0000313" key="14">
    <source>
        <dbReference type="EMBL" id="EPR34237.1"/>
    </source>
</evidence>
<protein>
    <recommendedName>
        <fullName evidence="10">Sensory/regulatory protein RpfC</fullName>
        <ecNumber evidence="2">2.7.13.3</ecNumber>
    </recommendedName>
</protein>
<evidence type="ECO:0000256" key="6">
    <source>
        <dbReference type="ARBA" id="ARBA00022777"/>
    </source>
</evidence>
<dbReference type="GO" id="GO:0000155">
    <property type="term" value="F:phosphorelay sensor kinase activity"/>
    <property type="evidence" value="ECO:0007669"/>
    <property type="project" value="InterPro"/>
</dbReference>
<evidence type="ECO:0000256" key="1">
    <source>
        <dbReference type="ARBA" id="ARBA00000085"/>
    </source>
</evidence>
<evidence type="ECO:0000259" key="12">
    <source>
        <dbReference type="PROSITE" id="PS50109"/>
    </source>
</evidence>
<gene>
    <name evidence="14" type="ORF">dsat_2876</name>
</gene>
<evidence type="ECO:0000256" key="8">
    <source>
        <dbReference type="ARBA" id="ARBA00023012"/>
    </source>
</evidence>
<dbReference type="PROSITE" id="PS50109">
    <property type="entry name" value="HIS_KIN"/>
    <property type="match status" value="1"/>
</dbReference>
<dbReference type="SUPFAM" id="SSF55874">
    <property type="entry name" value="ATPase domain of HSP90 chaperone/DNA topoisomerase II/histidine kinase"/>
    <property type="match status" value="1"/>
</dbReference>
<evidence type="ECO:0000256" key="11">
    <source>
        <dbReference type="PROSITE-ProRule" id="PRU00169"/>
    </source>
</evidence>
<dbReference type="EC" id="2.7.13.3" evidence="2"/>
<keyword evidence="15" id="KW-1185">Reference proteome</keyword>
<dbReference type="STRING" id="1121439.dsat_2876"/>
<evidence type="ECO:0000256" key="2">
    <source>
        <dbReference type="ARBA" id="ARBA00012438"/>
    </source>
</evidence>
<feature type="domain" description="Histidine kinase" evidence="12">
    <location>
        <begin position="150"/>
        <end position="374"/>
    </location>
</feature>
<dbReference type="InterPro" id="IPR036890">
    <property type="entry name" value="HATPase_C_sf"/>
</dbReference>
<sequence>MTERAGVGPDLARILFEHSPVGLVVLDEGGVIRHVCRLAGKILGEEPGALIGRRMDELFVPTVRPVLAEHLAAAREANEPVREVVALTRPGNAFVRLHTTPLPPETAGGEVLFMCALADFTERRHLEAKLEKALREAEEASLAKSRFLANMSHEMRTPLNGILGLLELTLNMELGEEQRENLRMVRDSGRNLLTIINDILDITKIESGMLELVLEPFDLDRVLSTTAKMYSIESRAKGIDLHYVKSLETPQELYGDPVRLRQILANLVGNAIKFTESGFVEISARPWKNPNGDKSRVCLLFEVRDTGCGIEKELQATIFDSFTQADTSFSRKYQDTGLGLAISKRLVELMGGEIWVESESGRGATFSFTACFEKSGARRKEEATPQSVIDGVRLPGLRILLAEDNRVNQTFVCRSLEREGHTVVSVVSGREAIEALAGQGPFDLVLMDIQMPELDGVEATRLIRADTSGAFDPNIPIIALTAYAMKGDRDRFLTVGMTDYLSKPFDSCDLVETVGRVMLRP</sequence>
<evidence type="ECO:0000256" key="9">
    <source>
        <dbReference type="ARBA" id="ARBA00064003"/>
    </source>
</evidence>
<dbReference type="Pfam" id="PF02518">
    <property type="entry name" value="HATPase_c"/>
    <property type="match status" value="1"/>
</dbReference>
<keyword evidence="3 11" id="KW-0597">Phosphoprotein</keyword>
<name>S7TAT9_9BACT</name>
<reference evidence="14 15" key="1">
    <citation type="journal article" date="2013" name="Genome Announc.">
        <title>Draft genome sequences for three mercury-methylating, sulfate-reducing bacteria.</title>
        <authorList>
            <person name="Brown S.D."/>
            <person name="Hurt R.A.Jr."/>
            <person name="Gilmour C.C."/>
            <person name="Elias D.A."/>
        </authorList>
    </citation>
    <scope>NUCLEOTIDE SEQUENCE [LARGE SCALE GENOMIC DNA]</scope>
    <source>
        <strain evidence="14 15">DSM 16529</strain>
    </source>
</reference>
<comment type="catalytic activity">
    <reaction evidence="1">
        <text>ATP + protein L-histidine = ADP + protein N-phospho-L-histidine.</text>
        <dbReference type="EC" id="2.7.13.3"/>
    </reaction>
</comment>
<dbReference type="GO" id="GO:0005524">
    <property type="term" value="F:ATP binding"/>
    <property type="evidence" value="ECO:0007669"/>
    <property type="project" value="UniProtKB-KW"/>
</dbReference>
<evidence type="ECO:0000259" key="13">
    <source>
        <dbReference type="PROSITE" id="PS50110"/>
    </source>
</evidence>